<comment type="caution">
    <text evidence="8">The sequence shown here is derived from an EMBL/GenBank/DDBJ whole genome shotgun (WGS) entry which is preliminary data.</text>
</comment>
<evidence type="ECO:0000256" key="3">
    <source>
        <dbReference type="ARBA" id="ARBA00022729"/>
    </source>
</evidence>
<dbReference type="PATRIC" id="fig|999422.3.peg.731"/>
<sequence>MKHYHILLGAVLLLGASVASCTDQIKFGDAFLDKAPGNDVTKDTVFNNPEYTRNFLWACYGKLHYGLPYCWTGGEAQGMNTGVIDALSDCIHSHCDWDEVNRQYYAGAYTAPSKGGDDHGRFPYMNYNVWETVRACYIFLENVDHTPNMEASEKERLKAEAKSIIASRYFDLFRNYGGLPLVRKSYDGTDAVYEIPRATVDETVKFIVGLLDEAVPKLPWALGSDLSNWEGRFTQAGVMGLKAKVLDFAASPLFNNATPYCTTGNQEANEKRQAWYGDYQEARWQAVVDACKAFFDKVNSLGWYALVQADNNTPGGYRAAFRKAYSDRGTTEVLISTRVKYQDSQDWQYLFSEWNGLGGYTPTEEYQEMFGWKDGSPFDYDELERHGNLDRMFIVPGKPKELTRDPRLYETIIVNGTLNRMDANGNMSGRQVEAWVNGNEGSGISTESGQYATGMANNKFYMNKADSKNHVLSWPYLRMAEMHLIYAEALAQTGQTAKAIEQVDKVRARVGLKGLVASDPATDYTKKDNLIEAILRERTCEFGFEESRFYDMIRYRRADLFGKTLHALRIYRLNPDGTDNNTPYLGNENSKPFPTHFRYERVPLKNKSRAWWTSFDPKWYLSAFPTAEVNKGYGLTQNPGW</sequence>
<protein>
    <recommendedName>
        <fullName evidence="7">RagB/SusD domain-containing protein</fullName>
    </recommendedName>
</protein>
<keyword evidence="5" id="KW-0998">Cell outer membrane</keyword>
<dbReference type="OrthoDB" id="5694214at2"/>
<dbReference type="GO" id="GO:0009279">
    <property type="term" value="C:cell outer membrane"/>
    <property type="evidence" value="ECO:0007669"/>
    <property type="project" value="UniProtKB-SubCell"/>
</dbReference>
<feature type="domain" description="RagB/SusD" evidence="7">
    <location>
        <begin position="353"/>
        <end position="641"/>
    </location>
</feature>
<dbReference type="SUPFAM" id="SSF48452">
    <property type="entry name" value="TPR-like"/>
    <property type="match status" value="1"/>
</dbReference>
<feature type="signal peptide" evidence="6">
    <location>
        <begin position="1"/>
        <end position="21"/>
    </location>
</feature>
<evidence type="ECO:0000313" key="8">
    <source>
        <dbReference type="EMBL" id="EHO73122.1"/>
    </source>
</evidence>
<dbReference type="InterPro" id="IPR012944">
    <property type="entry name" value="SusD_RagB_dom"/>
</dbReference>
<evidence type="ECO:0000256" key="6">
    <source>
        <dbReference type="SAM" id="SignalP"/>
    </source>
</evidence>
<gene>
    <name evidence="8" type="ORF">HMPREF9944_00715</name>
</gene>
<dbReference type="Gene3D" id="1.25.40.390">
    <property type="match status" value="1"/>
</dbReference>
<dbReference type="AlphaFoldDB" id="H1HKM1"/>
<dbReference type="HOGENOM" id="CLU_015553_0_3_10"/>
<dbReference type="EMBL" id="AGEK01000016">
    <property type="protein sequence ID" value="EHO73122.1"/>
    <property type="molecule type" value="Genomic_DNA"/>
</dbReference>
<evidence type="ECO:0000256" key="5">
    <source>
        <dbReference type="ARBA" id="ARBA00023237"/>
    </source>
</evidence>
<evidence type="ECO:0000313" key="9">
    <source>
        <dbReference type="Proteomes" id="UP000003167"/>
    </source>
</evidence>
<dbReference type="InterPro" id="IPR011990">
    <property type="entry name" value="TPR-like_helical_dom_sf"/>
</dbReference>
<keyword evidence="3 6" id="KW-0732">Signal</keyword>
<keyword evidence="9" id="KW-1185">Reference proteome</keyword>
<evidence type="ECO:0000256" key="4">
    <source>
        <dbReference type="ARBA" id="ARBA00023136"/>
    </source>
</evidence>
<dbReference type="Pfam" id="PF07980">
    <property type="entry name" value="SusD_RagB"/>
    <property type="match status" value="1"/>
</dbReference>
<evidence type="ECO:0000259" key="7">
    <source>
        <dbReference type="Pfam" id="PF07980"/>
    </source>
</evidence>
<reference evidence="8 9" key="1">
    <citation type="submission" date="2011-12" db="EMBL/GenBank/DDBJ databases">
        <title>The Genome Sequence of Prevotella maculosa OT 289.</title>
        <authorList>
            <consortium name="The Broad Institute Genome Sequencing Platform"/>
            <person name="Earl A."/>
            <person name="Ward D."/>
            <person name="Feldgarden M."/>
            <person name="Gevers D."/>
            <person name="Izard J."/>
            <person name="Blanton J.M."/>
            <person name="Mathney J."/>
            <person name="Tanner A.C."/>
            <person name="Dewhirst F.E."/>
            <person name="Young S.K."/>
            <person name="Zeng Q."/>
            <person name="Gargeya S."/>
            <person name="Fitzgerald M."/>
            <person name="Haas B."/>
            <person name="Abouelleil A."/>
            <person name="Alvarado L."/>
            <person name="Arachchi H.M."/>
            <person name="Berlin A."/>
            <person name="Chapman S.B."/>
            <person name="Gearin G."/>
            <person name="Goldberg J."/>
            <person name="Griggs A."/>
            <person name="Gujja S."/>
            <person name="Hansen M."/>
            <person name="Heiman D."/>
            <person name="Howarth C."/>
            <person name="Larimer J."/>
            <person name="Lui A."/>
            <person name="MacDonald P.J.P."/>
            <person name="McCowen C."/>
            <person name="Montmayeur A."/>
            <person name="Murphy C."/>
            <person name="Neiman D."/>
            <person name="Pearson M."/>
            <person name="Priest M."/>
            <person name="Roberts A."/>
            <person name="Saif S."/>
            <person name="Shea T."/>
            <person name="Sisk P."/>
            <person name="Stolte C."/>
            <person name="Sykes S."/>
            <person name="Wortman J."/>
            <person name="Nusbaum C."/>
            <person name="Birren B."/>
        </authorList>
    </citation>
    <scope>NUCLEOTIDE SEQUENCE [LARGE SCALE GENOMIC DNA]</scope>
    <source>
        <strain evidence="8 9">OT 289</strain>
    </source>
</reference>
<accession>H1HKM1</accession>
<name>H1HKM1_9BACT</name>
<dbReference type="STRING" id="999422.HMPREF9944_00715"/>
<feature type="chain" id="PRO_5003549862" description="RagB/SusD domain-containing protein" evidence="6">
    <location>
        <begin position="22"/>
        <end position="641"/>
    </location>
</feature>
<dbReference type="PROSITE" id="PS51257">
    <property type="entry name" value="PROKAR_LIPOPROTEIN"/>
    <property type="match status" value="1"/>
</dbReference>
<keyword evidence="4" id="KW-0472">Membrane</keyword>
<comment type="similarity">
    <text evidence="2">Belongs to the SusD family.</text>
</comment>
<dbReference type="Proteomes" id="UP000003167">
    <property type="component" value="Unassembled WGS sequence"/>
</dbReference>
<dbReference type="RefSeq" id="WP_008564462.1">
    <property type="nucleotide sequence ID" value="NZ_JH594501.1"/>
</dbReference>
<proteinExistence type="inferred from homology"/>
<comment type="subcellular location">
    <subcellularLocation>
        <location evidence="1">Cell outer membrane</location>
    </subcellularLocation>
</comment>
<evidence type="ECO:0000256" key="1">
    <source>
        <dbReference type="ARBA" id="ARBA00004442"/>
    </source>
</evidence>
<evidence type="ECO:0000256" key="2">
    <source>
        <dbReference type="ARBA" id="ARBA00006275"/>
    </source>
</evidence>
<organism evidence="8 9">
    <name type="scientific">Segatella maculosa OT 289</name>
    <dbReference type="NCBI Taxonomy" id="999422"/>
    <lineage>
        <taxon>Bacteria</taxon>
        <taxon>Pseudomonadati</taxon>
        <taxon>Bacteroidota</taxon>
        <taxon>Bacteroidia</taxon>
        <taxon>Bacteroidales</taxon>
        <taxon>Prevotellaceae</taxon>
        <taxon>Segatella</taxon>
    </lineage>
</organism>